<feature type="compositionally biased region" description="Polar residues" evidence="1">
    <location>
        <begin position="187"/>
        <end position="197"/>
    </location>
</feature>
<gene>
    <name evidence="3" type="ORF">niasHT_001650</name>
</gene>
<feature type="region of interest" description="Disordered" evidence="1">
    <location>
        <begin position="179"/>
        <end position="206"/>
    </location>
</feature>
<name>A0ABD2M5U5_9BILA</name>
<dbReference type="AlphaFoldDB" id="A0ABD2M5U5"/>
<keyword evidence="4" id="KW-1185">Reference proteome</keyword>
<proteinExistence type="predicted"/>
<feature type="region of interest" description="Disordered" evidence="1">
    <location>
        <begin position="36"/>
        <end position="62"/>
    </location>
</feature>
<evidence type="ECO:0000256" key="2">
    <source>
        <dbReference type="SAM" id="Phobius"/>
    </source>
</evidence>
<dbReference type="Proteomes" id="UP001620626">
    <property type="component" value="Unassembled WGS sequence"/>
</dbReference>
<comment type="caution">
    <text evidence="3">The sequence shown here is derived from an EMBL/GenBank/DDBJ whole genome shotgun (WGS) entry which is preliminary data.</text>
</comment>
<reference evidence="3 4" key="1">
    <citation type="submission" date="2024-10" db="EMBL/GenBank/DDBJ databases">
        <authorList>
            <person name="Kim D."/>
        </authorList>
    </citation>
    <scope>NUCLEOTIDE SEQUENCE [LARGE SCALE GENOMIC DNA]</scope>
    <source>
        <strain evidence="3">BH-2024</strain>
    </source>
</reference>
<evidence type="ECO:0000256" key="1">
    <source>
        <dbReference type="SAM" id="MobiDB-lite"/>
    </source>
</evidence>
<accession>A0ABD2M5U5</accession>
<keyword evidence="2" id="KW-1133">Transmembrane helix</keyword>
<feature type="compositionally biased region" description="Pro residues" evidence="1">
    <location>
        <begin position="36"/>
        <end position="50"/>
    </location>
</feature>
<evidence type="ECO:0000313" key="4">
    <source>
        <dbReference type="Proteomes" id="UP001620626"/>
    </source>
</evidence>
<evidence type="ECO:0000313" key="3">
    <source>
        <dbReference type="EMBL" id="KAL3122110.1"/>
    </source>
</evidence>
<organism evidence="3 4">
    <name type="scientific">Heterodera trifolii</name>
    <dbReference type="NCBI Taxonomy" id="157864"/>
    <lineage>
        <taxon>Eukaryota</taxon>
        <taxon>Metazoa</taxon>
        <taxon>Ecdysozoa</taxon>
        <taxon>Nematoda</taxon>
        <taxon>Chromadorea</taxon>
        <taxon>Rhabditida</taxon>
        <taxon>Tylenchina</taxon>
        <taxon>Tylenchomorpha</taxon>
        <taxon>Tylenchoidea</taxon>
        <taxon>Heteroderidae</taxon>
        <taxon>Heteroderinae</taxon>
        <taxon>Heterodera</taxon>
    </lineage>
</organism>
<dbReference type="EMBL" id="JBICBT010000157">
    <property type="protein sequence ID" value="KAL3122110.1"/>
    <property type="molecule type" value="Genomic_DNA"/>
</dbReference>
<keyword evidence="2" id="KW-0472">Membrane</keyword>
<protein>
    <submittedName>
        <fullName evidence="3">Uncharacterized protein</fullName>
    </submittedName>
</protein>
<keyword evidence="2" id="KW-0812">Transmembrane</keyword>
<sequence>MCWPAASAASEGTVEELLNEEWHPKLVPLQFYDDPTPPPPPTAEATPTPPKIGTSAKPTTPNETSWKSIVGVLLAVVIIAVVIAVIVCWCCRCPPKCSSELVRRFDQIPSLGRLLAPYTPFVRSFMLWAGLAVNSAFVLYDTQLICEEMPPWWQRLHLTHGPAVPRPCQHLPLRAHSFEGQKGRGEQTPSLNSTNSNKLKEEDGTK</sequence>
<feature type="transmembrane region" description="Helical" evidence="2">
    <location>
        <begin position="69"/>
        <end position="91"/>
    </location>
</feature>